<feature type="region of interest" description="Disordered" evidence="1">
    <location>
        <begin position="139"/>
        <end position="164"/>
    </location>
</feature>
<keyword evidence="3" id="KW-1185">Reference proteome</keyword>
<feature type="region of interest" description="Disordered" evidence="1">
    <location>
        <begin position="53"/>
        <end position="120"/>
    </location>
</feature>
<organism evidence="2 3">
    <name type="scientific">Echria macrotheca</name>
    <dbReference type="NCBI Taxonomy" id="438768"/>
    <lineage>
        <taxon>Eukaryota</taxon>
        <taxon>Fungi</taxon>
        <taxon>Dikarya</taxon>
        <taxon>Ascomycota</taxon>
        <taxon>Pezizomycotina</taxon>
        <taxon>Sordariomycetes</taxon>
        <taxon>Sordariomycetidae</taxon>
        <taxon>Sordariales</taxon>
        <taxon>Schizotheciaceae</taxon>
        <taxon>Echria</taxon>
    </lineage>
</organism>
<proteinExistence type="predicted"/>
<comment type="caution">
    <text evidence="2">The sequence shown here is derived from an EMBL/GenBank/DDBJ whole genome shotgun (WGS) entry which is preliminary data.</text>
</comment>
<protein>
    <submittedName>
        <fullName evidence="2">Uncharacterized protein</fullName>
    </submittedName>
</protein>
<evidence type="ECO:0000313" key="3">
    <source>
        <dbReference type="Proteomes" id="UP001239445"/>
    </source>
</evidence>
<dbReference type="Proteomes" id="UP001239445">
    <property type="component" value="Unassembled WGS sequence"/>
</dbReference>
<dbReference type="AlphaFoldDB" id="A0AAJ0BJW7"/>
<evidence type="ECO:0000256" key="1">
    <source>
        <dbReference type="SAM" id="MobiDB-lite"/>
    </source>
</evidence>
<accession>A0AAJ0BJW7</accession>
<sequence>MDPDPLRHLEFFSVPNNQTINPVDQSFSLGGTPSTQSPIWDTAAALGISPGLSGSSTVPTSLSLDPMAPSTPASGLATMSGLPPLSRPSFGGAPRPTIPMKAPRSRDGHEKKRSRLSTDATPLDSVDYWIQFDNEDSLADIPEGVEVSNANMRARGRPSQTTQR</sequence>
<gene>
    <name evidence="2" type="ORF">QBC47DRAFT_112326</name>
</gene>
<evidence type="ECO:0000313" key="2">
    <source>
        <dbReference type="EMBL" id="KAK1759624.1"/>
    </source>
</evidence>
<reference evidence="2" key="1">
    <citation type="submission" date="2023-06" db="EMBL/GenBank/DDBJ databases">
        <title>Genome-scale phylogeny and comparative genomics of the fungal order Sordariales.</title>
        <authorList>
            <consortium name="Lawrence Berkeley National Laboratory"/>
            <person name="Hensen N."/>
            <person name="Bonometti L."/>
            <person name="Westerberg I."/>
            <person name="Brannstrom I.O."/>
            <person name="Guillou S."/>
            <person name="Cros-Aarteil S."/>
            <person name="Calhoun S."/>
            <person name="Haridas S."/>
            <person name="Kuo A."/>
            <person name="Mondo S."/>
            <person name="Pangilinan J."/>
            <person name="Riley R."/>
            <person name="Labutti K."/>
            <person name="Andreopoulos B."/>
            <person name="Lipzen A."/>
            <person name="Chen C."/>
            <person name="Yanf M."/>
            <person name="Daum C."/>
            <person name="Ng V."/>
            <person name="Clum A."/>
            <person name="Steindorff A."/>
            <person name="Ohm R."/>
            <person name="Martin F."/>
            <person name="Silar P."/>
            <person name="Natvig D."/>
            <person name="Lalanne C."/>
            <person name="Gautier V."/>
            <person name="Ament-Velasquez S.L."/>
            <person name="Kruys A."/>
            <person name="Hutchinson M.I."/>
            <person name="Powell A.J."/>
            <person name="Barry K."/>
            <person name="Miller A.N."/>
            <person name="Grigoriev I.V."/>
            <person name="Debuchy R."/>
            <person name="Gladieux P."/>
            <person name="Thoren M.H."/>
            <person name="Johannesson H."/>
        </authorList>
    </citation>
    <scope>NUCLEOTIDE SEQUENCE</scope>
    <source>
        <strain evidence="2">PSN4</strain>
    </source>
</reference>
<name>A0AAJ0BJW7_9PEZI</name>
<dbReference type="EMBL" id="MU839828">
    <property type="protein sequence ID" value="KAK1759624.1"/>
    <property type="molecule type" value="Genomic_DNA"/>
</dbReference>
<feature type="compositionally biased region" description="Polar residues" evidence="1">
    <location>
        <begin position="53"/>
        <end position="63"/>
    </location>
</feature>